<feature type="transmembrane region" description="Helical" evidence="6">
    <location>
        <begin position="337"/>
        <end position="359"/>
    </location>
</feature>
<evidence type="ECO:0000313" key="9">
    <source>
        <dbReference type="Proteomes" id="UP000677913"/>
    </source>
</evidence>
<evidence type="ECO:0000256" key="6">
    <source>
        <dbReference type="SAM" id="Phobius"/>
    </source>
</evidence>
<accession>A0A8J8BCP4</accession>
<dbReference type="InterPro" id="IPR020846">
    <property type="entry name" value="MFS_dom"/>
</dbReference>
<keyword evidence="4 6" id="KW-0472">Membrane</keyword>
<dbReference type="Pfam" id="PF07690">
    <property type="entry name" value="MFS_1"/>
    <property type="match status" value="1"/>
</dbReference>
<protein>
    <submittedName>
        <fullName evidence="8">MFS transporter</fullName>
    </submittedName>
</protein>
<dbReference type="PRINTS" id="PR01036">
    <property type="entry name" value="TCRTETB"/>
</dbReference>
<feature type="compositionally biased region" description="Pro residues" evidence="5">
    <location>
        <begin position="11"/>
        <end position="20"/>
    </location>
</feature>
<evidence type="ECO:0000256" key="2">
    <source>
        <dbReference type="ARBA" id="ARBA00022692"/>
    </source>
</evidence>
<comment type="caution">
    <text evidence="8">The sequence shown here is derived from an EMBL/GenBank/DDBJ whole genome shotgun (WGS) entry which is preliminary data.</text>
</comment>
<evidence type="ECO:0000256" key="1">
    <source>
        <dbReference type="ARBA" id="ARBA00004651"/>
    </source>
</evidence>
<feature type="transmembrane region" description="Helical" evidence="6">
    <location>
        <begin position="305"/>
        <end position="331"/>
    </location>
</feature>
<keyword evidence="9" id="KW-1185">Reference proteome</keyword>
<feature type="transmembrane region" description="Helical" evidence="6">
    <location>
        <begin position="154"/>
        <end position="176"/>
    </location>
</feature>
<dbReference type="InterPro" id="IPR011701">
    <property type="entry name" value="MFS"/>
</dbReference>
<feature type="transmembrane region" description="Helical" evidence="6">
    <location>
        <begin position="398"/>
        <end position="418"/>
    </location>
</feature>
<feature type="region of interest" description="Disordered" evidence="5">
    <location>
        <begin position="1"/>
        <end position="21"/>
    </location>
</feature>
<dbReference type="GO" id="GO:0005886">
    <property type="term" value="C:plasma membrane"/>
    <property type="evidence" value="ECO:0007669"/>
    <property type="project" value="UniProtKB-SubCell"/>
</dbReference>
<reference evidence="8" key="1">
    <citation type="submission" date="2021-04" db="EMBL/GenBank/DDBJ databases">
        <title>Genome based classification of Actinospica acidithermotolerans sp. nov., an actinobacterium isolated from an Indonesian hot spring.</title>
        <authorList>
            <person name="Kusuma A.B."/>
            <person name="Putra K.E."/>
            <person name="Nafisah S."/>
            <person name="Loh J."/>
            <person name="Nouioui I."/>
            <person name="Goodfellow M."/>
        </authorList>
    </citation>
    <scope>NUCLEOTIDE SEQUENCE</scope>
    <source>
        <strain evidence="8">DSM 45618</strain>
    </source>
</reference>
<dbReference type="AlphaFoldDB" id="A0A8J8BCP4"/>
<feature type="domain" description="Major facilitator superfamily (MFS) profile" evidence="7">
    <location>
        <begin position="30"/>
        <end position="515"/>
    </location>
</feature>
<feature type="transmembrane region" description="Helical" evidence="6">
    <location>
        <begin position="371"/>
        <end position="392"/>
    </location>
</feature>
<dbReference type="Gene3D" id="1.20.1250.20">
    <property type="entry name" value="MFS general substrate transporter like domains"/>
    <property type="match status" value="1"/>
</dbReference>
<dbReference type="SUPFAM" id="SSF103473">
    <property type="entry name" value="MFS general substrate transporter"/>
    <property type="match status" value="1"/>
</dbReference>
<feature type="transmembrane region" description="Helical" evidence="6">
    <location>
        <begin position="488"/>
        <end position="509"/>
    </location>
</feature>
<dbReference type="InterPro" id="IPR036259">
    <property type="entry name" value="MFS_trans_sf"/>
</dbReference>
<dbReference type="Gene3D" id="1.20.1720.10">
    <property type="entry name" value="Multidrug resistance protein D"/>
    <property type="match status" value="1"/>
</dbReference>
<evidence type="ECO:0000313" key="8">
    <source>
        <dbReference type="EMBL" id="MBS2961989.1"/>
    </source>
</evidence>
<comment type="subcellular location">
    <subcellularLocation>
        <location evidence="1">Cell membrane</location>
        <topology evidence="1">Multi-pass membrane protein</topology>
    </subcellularLocation>
</comment>
<proteinExistence type="predicted"/>
<feature type="transmembrane region" description="Helical" evidence="6">
    <location>
        <begin position="188"/>
        <end position="208"/>
    </location>
</feature>
<dbReference type="Proteomes" id="UP000677913">
    <property type="component" value="Unassembled WGS sequence"/>
</dbReference>
<feature type="transmembrane region" description="Helical" evidence="6">
    <location>
        <begin position="236"/>
        <end position="254"/>
    </location>
</feature>
<feature type="compositionally biased region" description="Low complexity" evidence="5">
    <location>
        <begin position="1"/>
        <end position="10"/>
    </location>
</feature>
<gene>
    <name evidence="8" type="ORF">KGA66_02945</name>
</gene>
<sequence length="535" mass="54634">MSAQPRTGSPQPGPPRPARAPNPADYRWRALAVCLVAGFMTMLDVSIVNVALPSLKAGLHASSDDLQWVLSGYALAFGLVLVPAGRLGDIHGRRAAFMTGLAAFTLTSAAAGLATGPGWLVAARFAQGLASGVLNPQVAGLIQQLFQGRERGRAFGMLGAVIGISTALGPLLGGLLIAAGGPTDGWRWVFYVNVPIGLAALPAAYRLLPSLHEIREHERAGGRAQGRTSGAARPEGLDPVGVLLLAAGVVAMLLPLVEEQQWHSRLKWLLLPLAALFLAAFVPWERRRQGRAGALVDLTLFRLRSYSLGSAIALVYFAGFTAIFFIFTLYVQAGLGYSALLAGAAITPFAVGSGIASALGGRVVTRFGRPLIAAGLLLVGLGLGATLLAVHLVPGREVGWVTLGPLAVAGLGSGLVIAPNQAITLSEVPVRDAGSAAGVLQTGQRIGSAVGIAVVGSVFFAALGPASAGAAGAAGGGVPHDPARWAHAFQRGLVVAIALVALALLVALYDVAATHRRDADAAADHSDDAPAAARG</sequence>
<keyword evidence="2 6" id="KW-0812">Transmembrane</keyword>
<dbReference type="CDD" id="cd17321">
    <property type="entry name" value="MFS_MMR_MDR_like"/>
    <property type="match status" value="1"/>
</dbReference>
<dbReference type="PROSITE" id="PS50850">
    <property type="entry name" value="MFS"/>
    <property type="match status" value="1"/>
</dbReference>
<organism evidence="8 9">
    <name type="scientific">Actinocrinis puniceicyclus</name>
    <dbReference type="NCBI Taxonomy" id="977794"/>
    <lineage>
        <taxon>Bacteria</taxon>
        <taxon>Bacillati</taxon>
        <taxon>Actinomycetota</taxon>
        <taxon>Actinomycetes</taxon>
        <taxon>Catenulisporales</taxon>
        <taxon>Actinospicaceae</taxon>
        <taxon>Actinocrinis</taxon>
    </lineage>
</organism>
<dbReference type="EMBL" id="JAGSXH010000006">
    <property type="protein sequence ID" value="MBS2961989.1"/>
    <property type="molecule type" value="Genomic_DNA"/>
</dbReference>
<evidence type="ECO:0000256" key="5">
    <source>
        <dbReference type="SAM" id="MobiDB-lite"/>
    </source>
</evidence>
<evidence type="ECO:0000256" key="3">
    <source>
        <dbReference type="ARBA" id="ARBA00022989"/>
    </source>
</evidence>
<feature type="transmembrane region" description="Helical" evidence="6">
    <location>
        <begin position="68"/>
        <end position="88"/>
    </location>
</feature>
<name>A0A8J8BCP4_9ACTN</name>
<dbReference type="PANTHER" id="PTHR42718">
    <property type="entry name" value="MAJOR FACILITATOR SUPERFAMILY MULTIDRUG TRANSPORTER MFSC"/>
    <property type="match status" value="1"/>
</dbReference>
<feature type="transmembrane region" description="Helical" evidence="6">
    <location>
        <begin position="28"/>
        <end position="48"/>
    </location>
</feature>
<dbReference type="PANTHER" id="PTHR42718:SF39">
    <property type="entry name" value="ACTINORHODIN TRANSPORTER-RELATED"/>
    <property type="match status" value="1"/>
</dbReference>
<keyword evidence="3 6" id="KW-1133">Transmembrane helix</keyword>
<dbReference type="GO" id="GO:0022857">
    <property type="term" value="F:transmembrane transporter activity"/>
    <property type="evidence" value="ECO:0007669"/>
    <property type="project" value="InterPro"/>
</dbReference>
<feature type="transmembrane region" description="Helical" evidence="6">
    <location>
        <begin position="266"/>
        <end position="284"/>
    </location>
</feature>
<feature type="transmembrane region" description="Helical" evidence="6">
    <location>
        <begin position="449"/>
        <end position="468"/>
    </location>
</feature>
<evidence type="ECO:0000259" key="7">
    <source>
        <dbReference type="PROSITE" id="PS50850"/>
    </source>
</evidence>
<evidence type="ECO:0000256" key="4">
    <source>
        <dbReference type="ARBA" id="ARBA00023136"/>
    </source>
</evidence>